<evidence type="ECO:0000256" key="2">
    <source>
        <dbReference type="ARBA" id="ARBA00001947"/>
    </source>
</evidence>
<dbReference type="PRINTS" id="PR00387">
    <property type="entry name" value="PDIESTERASE1"/>
</dbReference>
<feature type="binding site" evidence="29">
    <location>
        <begin position="403"/>
        <end position="407"/>
    </location>
    <ligand>
        <name>AMP</name>
        <dbReference type="ChEBI" id="CHEBI:456215"/>
    </ligand>
</feature>
<evidence type="ECO:0000256" key="21">
    <source>
        <dbReference type="ARBA" id="ARBA00023149"/>
    </source>
</evidence>
<dbReference type="InterPro" id="IPR003018">
    <property type="entry name" value="GAF"/>
</dbReference>
<dbReference type="EMBL" id="VWZX01011267">
    <property type="protein sequence ID" value="NXI48328.1"/>
    <property type="molecule type" value="Genomic_DNA"/>
</dbReference>
<dbReference type="SMART" id="SM00471">
    <property type="entry name" value="HDc"/>
    <property type="match status" value="1"/>
</dbReference>
<keyword evidence="9" id="KW-0963">Cytoplasm</keyword>
<comment type="catalytic activity">
    <reaction evidence="22">
        <text>3',5'-cyclic AMP + H2O = AMP + H(+)</text>
        <dbReference type="Rhea" id="RHEA:25277"/>
        <dbReference type="ChEBI" id="CHEBI:15377"/>
        <dbReference type="ChEBI" id="CHEBI:15378"/>
        <dbReference type="ChEBI" id="CHEBI:58165"/>
        <dbReference type="ChEBI" id="CHEBI:456215"/>
    </reaction>
    <physiologicalReaction direction="left-to-right" evidence="22">
        <dbReference type="Rhea" id="RHEA:25278"/>
    </physiologicalReaction>
</comment>
<evidence type="ECO:0000256" key="5">
    <source>
        <dbReference type="ARBA" id="ARBA00004294"/>
    </source>
</evidence>
<feature type="binding site" evidence="30">
    <location>
        <position position="443"/>
    </location>
    <ligand>
        <name>Zn(2+)</name>
        <dbReference type="ChEBI" id="CHEBI:29105"/>
        <label>1</label>
    </ligand>
</feature>
<evidence type="ECO:0000256" key="23">
    <source>
        <dbReference type="ARBA" id="ARBA00033684"/>
    </source>
</evidence>
<evidence type="ECO:0000256" key="17">
    <source>
        <dbReference type="ARBA" id="ARBA00022833"/>
    </source>
</evidence>
<dbReference type="OrthoDB" id="295473at2759"/>
<feature type="domain" description="PDEase" evidence="32">
    <location>
        <begin position="325"/>
        <end position="649"/>
    </location>
</feature>
<evidence type="ECO:0000256" key="11">
    <source>
        <dbReference type="ARBA" id="ARBA00022723"/>
    </source>
</evidence>
<keyword evidence="8" id="KW-1003">Cell membrane</keyword>
<dbReference type="PROSITE" id="PS51845">
    <property type="entry name" value="PDEASE_I_2"/>
    <property type="match status" value="1"/>
</dbReference>
<evidence type="ECO:0000256" key="10">
    <source>
        <dbReference type="ARBA" id="ARBA00022535"/>
    </source>
</evidence>
<evidence type="ECO:0000256" key="27">
    <source>
        <dbReference type="ARBA" id="ARBA00061038"/>
    </source>
</evidence>
<dbReference type="InterPro" id="IPR023174">
    <property type="entry name" value="PDEase_CS"/>
</dbReference>
<dbReference type="Proteomes" id="UP000566440">
    <property type="component" value="Unassembled WGS sequence"/>
</dbReference>
<evidence type="ECO:0000256" key="9">
    <source>
        <dbReference type="ARBA" id="ARBA00022490"/>
    </source>
</evidence>
<dbReference type="PANTHER" id="PTHR11347">
    <property type="entry name" value="CYCLIC NUCLEOTIDE PHOSPHODIESTERASE"/>
    <property type="match status" value="1"/>
</dbReference>
<keyword evidence="17" id="KW-0862">Zinc</keyword>
<evidence type="ECO:0000256" key="4">
    <source>
        <dbReference type="ARBA" id="ARBA00004273"/>
    </source>
</evidence>
<dbReference type="SUPFAM" id="SSF55781">
    <property type="entry name" value="GAF domain-like"/>
    <property type="match status" value="2"/>
</dbReference>
<feature type="active site" description="Proton donor" evidence="28">
    <location>
        <position position="403"/>
    </location>
</feature>
<feature type="non-terminal residue" evidence="33">
    <location>
        <position position="1"/>
    </location>
</feature>
<feature type="binding site" evidence="30">
    <location>
        <position position="444"/>
    </location>
    <ligand>
        <name>Zn(2+)</name>
        <dbReference type="ChEBI" id="CHEBI:29105"/>
        <label>2</label>
    </ligand>
</feature>
<evidence type="ECO:0000256" key="16">
    <source>
        <dbReference type="ARBA" id="ARBA00022801"/>
    </source>
</evidence>
<dbReference type="SMART" id="SM00065">
    <property type="entry name" value="GAF"/>
    <property type="match status" value="2"/>
</dbReference>
<comment type="cofactor">
    <cofactor evidence="2">
        <name>Zn(2+)</name>
        <dbReference type="ChEBI" id="CHEBI:29105"/>
    </cofactor>
</comment>
<keyword evidence="14" id="KW-1000">Mitochondrion outer membrane</keyword>
<evidence type="ECO:0000256" key="6">
    <source>
        <dbReference type="ARBA" id="ARBA00004496"/>
    </source>
</evidence>
<organism evidence="33 34">
    <name type="scientific">Galbula dea</name>
    <dbReference type="NCBI Taxonomy" id="1109041"/>
    <lineage>
        <taxon>Eukaryota</taxon>
        <taxon>Metazoa</taxon>
        <taxon>Chordata</taxon>
        <taxon>Craniata</taxon>
        <taxon>Vertebrata</taxon>
        <taxon>Euteleostomi</taxon>
        <taxon>Archelosauria</taxon>
        <taxon>Archosauria</taxon>
        <taxon>Dinosauria</taxon>
        <taxon>Saurischia</taxon>
        <taxon>Theropoda</taxon>
        <taxon>Coelurosauria</taxon>
        <taxon>Aves</taxon>
        <taxon>Neognathae</taxon>
        <taxon>Neoaves</taxon>
        <taxon>Telluraves</taxon>
        <taxon>Coraciimorphae</taxon>
        <taxon>Piciformes</taxon>
        <taxon>Galbulidae</taxon>
        <taxon>Galbula</taxon>
    </lineage>
</organism>
<keyword evidence="16 31" id="KW-0378">Hydrolase</keyword>
<proteinExistence type="inferred from homology"/>
<evidence type="ECO:0000256" key="22">
    <source>
        <dbReference type="ARBA" id="ARBA00033675"/>
    </source>
</evidence>
<dbReference type="FunFam" id="3.30.450.40:FF:000007">
    <property type="entry name" value="Phosphodiesterase"/>
    <property type="match status" value="1"/>
</dbReference>
<dbReference type="InterPro" id="IPR029016">
    <property type="entry name" value="GAF-like_dom_sf"/>
</dbReference>
<keyword evidence="10" id="KW-0140">cGMP</keyword>
<evidence type="ECO:0000256" key="8">
    <source>
        <dbReference type="ARBA" id="ARBA00022475"/>
    </source>
</evidence>
<dbReference type="GO" id="GO:0005741">
    <property type="term" value="C:mitochondrial outer membrane"/>
    <property type="evidence" value="ECO:0007669"/>
    <property type="project" value="UniProtKB-SubCell"/>
</dbReference>
<feature type="binding site" evidence="29">
    <location>
        <position position="444"/>
    </location>
    <ligand>
        <name>AMP</name>
        <dbReference type="ChEBI" id="CHEBI:456215"/>
    </ligand>
</feature>
<dbReference type="Pfam" id="PF01590">
    <property type="entry name" value="GAF"/>
    <property type="match status" value="1"/>
</dbReference>
<dbReference type="InterPro" id="IPR003607">
    <property type="entry name" value="HD/PDEase_dom"/>
</dbReference>
<protein>
    <recommendedName>
        <fullName evidence="31">Phosphodiesterase</fullName>
        <ecNumber evidence="31">3.1.4.-</ecNumber>
    </recommendedName>
</protein>
<feature type="binding site" evidence="30">
    <location>
        <position position="444"/>
    </location>
    <ligand>
        <name>Zn(2+)</name>
        <dbReference type="ChEBI" id="CHEBI:29105"/>
        <label>1</label>
    </ligand>
</feature>
<evidence type="ECO:0000256" key="30">
    <source>
        <dbReference type="PIRSR" id="PIRSR623088-3"/>
    </source>
</evidence>
<evidence type="ECO:0000256" key="13">
    <source>
        <dbReference type="ARBA" id="ARBA00022741"/>
    </source>
</evidence>
<feature type="non-terminal residue" evidence="33">
    <location>
        <position position="668"/>
    </location>
</feature>
<evidence type="ECO:0000256" key="1">
    <source>
        <dbReference type="ARBA" id="ARBA00001946"/>
    </source>
</evidence>
<comment type="subunit">
    <text evidence="7">Homodimer.</text>
</comment>
<feature type="binding site" evidence="30">
    <location>
        <position position="555"/>
    </location>
    <ligand>
        <name>Zn(2+)</name>
        <dbReference type="ChEBI" id="CHEBI:29105"/>
        <label>1</label>
    </ligand>
</feature>
<name>A0A7K9TJH4_9PICI</name>
<keyword evidence="18" id="KW-0142">cGMP-binding</keyword>
<keyword evidence="13" id="KW-0547">Nucleotide-binding</keyword>
<comment type="caution">
    <text evidence="33">The sequence shown here is derived from an EMBL/GenBank/DDBJ whole genome shotgun (WGS) entry which is preliminary data.</text>
</comment>
<dbReference type="GO" id="GO:0005743">
    <property type="term" value="C:mitochondrial inner membrane"/>
    <property type="evidence" value="ECO:0007669"/>
    <property type="project" value="UniProtKB-SubCell"/>
</dbReference>
<evidence type="ECO:0000256" key="25">
    <source>
        <dbReference type="ARBA" id="ARBA00057992"/>
    </source>
</evidence>
<dbReference type="GO" id="GO:0030553">
    <property type="term" value="F:cGMP binding"/>
    <property type="evidence" value="ECO:0007669"/>
    <property type="project" value="UniProtKB-KW"/>
</dbReference>
<comment type="catalytic activity">
    <reaction evidence="23">
        <text>3',5'-cyclic GMP + H2O = GMP + H(+)</text>
        <dbReference type="Rhea" id="RHEA:16957"/>
        <dbReference type="ChEBI" id="CHEBI:15377"/>
        <dbReference type="ChEBI" id="CHEBI:15378"/>
        <dbReference type="ChEBI" id="CHEBI:57746"/>
        <dbReference type="ChEBI" id="CHEBI:58115"/>
    </reaction>
    <physiologicalReaction direction="left-to-right" evidence="23">
        <dbReference type="Rhea" id="RHEA:16958"/>
    </physiologicalReaction>
</comment>
<accession>A0A7K9TJH4</accession>
<comment type="subcellular location">
    <subcellularLocation>
        <location evidence="3">Cell membrane</location>
    </subcellularLocation>
    <subcellularLocation>
        <location evidence="6">Cytoplasm</location>
    </subcellularLocation>
    <subcellularLocation>
        <location evidence="4">Mitochondrion inner membrane</location>
    </subcellularLocation>
    <subcellularLocation>
        <location evidence="5">Mitochondrion outer membrane</location>
    </subcellularLocation>
</comment>
<dbReference type="CDD" id="cd00077">
    <property type="entry name" value="HDc"/>
    <property type="match status" value="1"/>
</dbReference>
<keyword evidence="21" id="KW-0114">cAMP</keyword>
<evidence type="ECO:0000256" key="19">
    <source>
        <dbReference type="ARBA" id="ARBA00023128"/>
    </source>
</evidence>
<keyword evidence="19" id="KW-0496">Mitochondrion</keyword>
<keyword evidence="20" id="KW-0472">Membrane</keyword>
<feature type="binding site" evidence="30">
    <location>
        <position position="407"/>
    </location>
    <ligand>
        <name>Zn(2+)</name>
        <dbReference type="ChEBI" id="CHEBI:29105"/>
        <label>1</label>
    </ligand>
</feature>
<evidence type="ECO:0000256" key="24">
    <source>
        <dbReference type="ARBA" id="ARBA00033709"/>
    </source>
</evidence>
<comment type="function">
    <text evidence="26">Regulates mitochondrial cAMP levels and respiration. Involved in the regulation of mitochondria morphology/dynamics and apoptotic cell death via local modulation of cAMP/PKA signaling in the mitochondrion, including the monitoring of local cAMP levels at the outer mitochondrial membrane and of PKA-dependent phosphorylation of DNM1L.</text>
</comment>
<evidence type="ECO:0000313" key="34">
    <source>
        <dbReference type="Proteomes" id="UP000566440"/>
    </source>
</evidence>
<dbReference type="Gene3D" id="1.10.1300.10">
    <property type="entry name" value="3'5'-cyclic nucleotide phosphodiesterase, catalytic domain"/>
    <property type="match status" value="1"/>
</dbReference>
<evidence type="ECO:0000259" key="32">
    <source>
        <dbReference type="PROSITE" id="PS51845"/>
    </source>
</evidence>
<dbReference type="Pfam" id="PF00233">
    <property type="entry name" value="PDEase_I"/>
    <property type="match status" value="1"/>
</dbReference>
<dbReference type="Gene3D" id="3.30.450.40">
    <property type="match status" value="2"/>
</dbReference>
<keyword evidence="34" id="KW-1185">Reference proteome</keyword>
<feature type="binding site" evidence="29">
    <location>
        <position position="606"/>
    </location>
    <ligand>
        <name>AMP</name>
        <dbReference type="ChEBI" id="CHEBI:456215"/>
    </ligand>
</feature>
<evidence type="ECO:0000256" key="3">
    <source>
        <dbReference type="ARBA" id="ARBA00004236"/>
    </source>
</evidence>
<keyword evidence="15" id="KW-0999">Mitochondrion inner membrane</keyword>
<dbReference type="GO" id="GO:0005886">
    <property type="term" value="C:plasma membrane"/>
    <property type="evidence" value="ECO:0007669"/>
    <property type="project" value="UniProtKB-SubCell"/>
</dbReference>
<evidence type="ECO:0000313" key="33">
    <source>
        <dbReference type="EMBL" id="NXI48328.1"/>
    </source>
</evidence>
<gene>
    <name evidence="33" type="primary">Pde2a</name>
    <name evidence="33" type="ORF">GALDEA_R04253</name>
</gene>
<dbReference type="GO" id="GO:0007165">
    <property type="term" value="P:signal transduction"/>
    <property type="evidence" value="ECO:0007669"/>
    <property type="project" value="InterPro"/>
</dbReference>
<dbReference type="GO" id="GO:0046872">
    <property type="term" value="F:metal ion binding"/>
    <property type="evidence" value="ECO:0007669"/>
    <property type="project" value="UniProtKB-KW"/>
</dbReference>
<evidence type="ECO:0000256" key="31">
    <source>
        <dbReference type="RuleBase" id="RU363067"/>
    </source>
</evidence>
<evidence type="ECO:0000256" key="15">
    <source>
        <dbReference type="ARBA" id="ARBA00022792"/>
    </source>
</evidence>
<dbReference type="FunFam" id="3.30.450.40:FF:000014">
    <property type="entry name" value="Phosphodiesterase"/>
    <property type="match status" value="1"/>
</dbReference>
<evidence type="ECO:0000256" key="28">
    <source>
        <dbReference type="PIRSR" id="PIRSR623088-1"/>
    </source>
</evidence>
<evidence type="ECO:0000256" key="7">
    <source>
        <dbReference type="ARBA" id="ARBA00011738"/>
    </source>
</evidence>
<dbReference type="SUPFAM" id="SSF109604">
    <property type="entry name" value="HD-domain/PDEase-like"/>
    <property type="match status" value="1"/>
</dbReference>
<dbReference type="FunFam" id="1.10.1300.10:FF:000009">
    <property type="entry name" value="Phosphodiesterase"/>
    <property type="match status" value="1"/>
</dbReference>
<comment type="function">
    <text evidence="25">cGMP-activated cyclic nucleotide phosphodiesterase with a dual-specificity for the second messengers cAMP and cGMP, which are key regulators of many important physiological processes. Has a higher efficiency with cGMP compared to cAMP. Plays a role in cell growth and migration.</text>
</comment>
<dbReference type="GO" id="GO:0004114">
    <property type="term" value="F:3',5'-cyclic-nucleotide phosphodiesterase activity"/>
    <property type="evidence" value="ECO:0007669"/>
    <property type="project" value="UniProtKB-EC"/>
</dbReference>
<dbReference type="InterPro" id="IPR002073">
    <property type="entry name" value="PDEase_catalytic_dom"/>
</dbReference>
<comment type="similarity">
    <text evidence="27">Belongs to the cyclic nucleotide phosphodiesterase family. PDE2 subfamily.</text>
</comment>
<evidence type="ECO:0000256" key="12">
    <source>
        <dbReference type="ARBA" id="ARBA00022737"/>
    </source>
</evidence>
<sequence>LKQETQSLCCCLLLVSEDNHQLFCQVVGDRVLEEEISFSLTFGRLGQVVEDKKSITLKDISEEEHKQLSSMLGSEVTSMLCVPVISRATSQVVALACAFNKLSGESYTEADEHKIQHCFCYTSTVLTSTLAFQKEQKLKCECQALLQVAKNLFTHLDDVSVLLQEIITEARNLSNAEICSVFLLDRLSHELVAKVFDGGVVDDESYEIRIPADQGIAGHVATTGKILNIKDAYSHPLFYRGVDDSTGFRTRNILCFPIKNESQEVIGVAELVNKINGPWFSKFDEDLATAFSIYCGISIAHVDSLGTSWGLGDNMSHWQWLLQVSDDEYTKLLNEGIQPVSTIDPNFASFTYTPRSLPEDDTSMAILSMLQDMNFINNYKMDRQTLTRFCLMVKKGYRDPPYHNWMHAFSVSHFCYLLYKNLELVNYLEDIEIFALFISCMCHDLDHRGTNNSFQVASKSVLAALYSSEGSVMERHHFAQAIAILNSQGCNIFDHFSRKDYQRMLDLMRDIILATDLAHHLRIFKDLQKMAEVGYDPKNKQHHSLLLCLLMTSCDLSDQTKGWKTTRKIAELIYKEFFSQGDLEKAMGNRPLEMMDREKAYIPELQISFMEHIAMPIYKLLQDLFPKAAELYERVASNREQWTKVSHKFTIRGLPSNNSLDFLDEEYD</sequence>
<evidence type="ECO:0000256" key="14">
    <source>
        <dbReference type="ARBA" id="ARBA00022787"/>
    </source>
</evidence>
<keyword evidence="11 30" id="KW-0479">Metal-binding</keyword>
<evidence type="ECO:0000256" key="26">
    <source>
        <dbReference type="ARBA" id="ARBA00058327"/>
    </source>
</evidence>
<evidence type="ECO:0000256" key="29">
    <source>
        <dbReference type="PIRSR" id="PIRSR623088-2"/>
    </source>
</evidence>
<reference evidence="33 34" key="1">
    <citation type="submission" date="2019-09" db="EMBL/GenBank/DDBJ databases">
        <title>Bird 10,000 Genomes (B10K) Project - Family phase.</title>
        <authorList>
            <person name="Zhang G."/>
        </authorList>
    </citation>
    <scope>NUCLEOTIDE SEQUENCE [LARGE SCALE GENOMIC DNA]</scope>
    <source>
        <strain evidence="33">B10K-DU-001-62</strain>
        <tissue evidence="33">Muscle</tissue>
    </source>
</reference>
<evidence type="ECO:0000256" key="20">
    <source>
        <dbReference type="ARBA" id="ARBA00023136"/>
    </source>
</evidence>
<comment type="catalytic activity">
    <reaction evidence="24">
        <text>a nucleoside 3',5'-cyclic phosphate + H2O = a nucleoside 5'-phosphate + H(+)</text>
        <dbReference type="Rhea" id="RHEA:14653"/>
        <dbReference type="ChEBI" id="CHEBI:15377"/>
        <dbReference type="ChEBI" id="CHEBI:15378"/>
        <dbReference type="ChEBI" id="CHEBI:57867"/>
        <dbReference type="ChEBI" id="CHEBI:58464"/>
        <dbReference type="EC" id="3.1.4.17"/>
    </reaction>
    <physiologicalReaction direction="left-to-right" evidence="24">
        <dbReference type="Rhea" id="RHEA:14654"/>
    </physiologicalReaction>
</comment>
<dbReference type="InterPro" id="IPR023088">
    <property type="entry name" value="PDEase"/>
</dbReference>
<comment type="cofactor">
    <cofactor evidence="1">
        <name>Mg(2+)</name>
        <dbReference type="ChEBI" id="CHEBI:18420"/>
    </cofactor>
</comment>
<keyword evidence="12" id="KW-0677">Repeat</keyword>
<dbReference type="EC" id="3.1.4.-" evidence="31"/>
<feature type="binding site" evidence="29">
    <location>
        <position position="555"/>
    </location>
    <ligand>
        <name>AMP</name>
        <dbReference type="ChEBI" id="CHEBI:456215"/>
    </ligand>
</feature>
<dbReference type="InterPro" id="IPR036971">
    <property type="entry name" value="PDEase_catalytic_dom_sf"/>
</dbReference>
<comment type="cofactor">
    <cofactor evidence="31">
        <name>a divalent metal cation</name>
        <dbReference type="ChEBI" id="CHEBI:60240"/>
    </cofactor>
    <text evidence="31">Binds 2 divalent metal cations per subunit. Site 1 may preferentially bind zinc ions, while site 2 has a preference for magnesium and/or manganese ions.</text>
</comment>
<dbReference type="AlphaFoldDB" id="A0A7K9TJH4"/>
<evidence type="ECO:0000256" key="18">
    <source>
        <dbReference type="ARBA" id="ARBA00022992"/>
    </source>
</evidence>
<dbReference type="PROSITE" id="PS00126">
    <property type="entry name" value="PDEASE_I_1"/>
    <property type="match status" value="1"/>
</dbReference>